<name>A0ACB9CSQ5_CICIN</name>
<organism evidence="1 2">
    <name type="scientific">Cichorium intybus</name>
    <name type="common">Chicory</name>
    <dbReference type="NCBI Taxonomy" id="13427"/>
    <lineage>
        <taxon>Eukaryota</taxon>
        <taxon>Viridiplantae</taxon>
        <taxon>Streptophyta</taxon>
        <taxon>Embryophyta</taxon>
        <taxon>Tracheophyta</taxon>
        <taxon>Spermatophyta</taxon>
        <taxon>Magnoliopsida</taxon>
        <taxon>eudicotyledons</taxon>
        <taxon>Gunneridae</taxon>
        <taxon>Pentapetalae</taxon>
        <taxon>asterids</taxon>
        <taxon>campanulids</taxon>
        <taxon>Asterales</taxon>
        <taxon>Asteraceae</taxon>
        <taxon>Cichorioideae</taxon>
        <taxon>Cichorieae</taxon>
        <taxon>Cichoriinae</taxon>
        <taxon>Cichorium</taxon>
    </lineage>
</organism>
<reference evidence="2" key="1">
    <citation type="journal article" date="2022" name="Mol. Ecol. Resour.">
        <title>The genomes of chicory, endive, great burdock and yacon provide insights into Asteraceae palaeo-polyploidization history and plant inulin production.</title>
        <authorList>
            <person name="Fan W."/>
            <person name="Wang S."/>
            <person name="Wang H."/>
            <person name="Wang A."/>
            <person name="Jiang F."/>
            <person name="Liu H."/>
            <person name="Zhao H."/>
            <person name="Xu D."/>
            <person name="Zhang Y."/>
        </authorList>
    </citation>
    <scope>NUCLEOTIDE SEQUENCE [LARGE SCALE GENOMIC DNA]</scope>
    <source>
        <strain evidence="2">cv. Punajuju</strain>
    </source>
</reference>
<comment type="caution">
    <text evidence="1">The sequence shown here is derived from an EMBL/GenBank/DDBJ whole genome shotgun (WGS) entry which is preliminary data.</text>
</comment>
<sequence length="576" mass="65100">MAVVNQQLDDDNKHESGSKSSVGEIARVNAPKDAQKERMIRQYLEFMWHLIRYEDDNNHIAGERASAVDELARSFGSTEAEMGRVIGLYKDTLWRIIFADIKAKQQQILSVIKEKSGFHLSTGRNSGNRASTSESPVFQFRFLNGISTQVTTSCNIKGKDNEPLLVALVDPSSGQTVTTGAASATEVEIVVLQGDCNDVEAENWTSSEFNNMIIHEWNGKKVLQGNSSLKLKEGTVSVNNISFTHNSTWKRNTFCRLGARSKDAVFATRVKEAKTESFLVMDKRSSRYNKHETPTLYDDVYRLHKINYRSDRYIRLSEAHIKTVMDLRTLNAINPERLKDILKVHPNEWKTIMNHAHMCKDSRGIYLYHHSSDDQKRDGVVFNVSGQLVGLVSDYQFVPSDKLPSDKKADAEKLVLSASEHWEDVVPFNDEASLINHLQPGTTFNSFPNPNALITPISPYDNDLKNNVIVGVPPTGRSSQSPKRPASEHALSNSPKKPRDDHQKTNLFRPNGTLTKTNVASNNLAHLDLLTTEVNLDDDWKQYLDYSPSSIHVQRWKRVRYVVGWIRSSQKYAKGK</sequence>
<evidence type="ECO:0000313" key="1">
    <source>
        <dbReference type="EMBL" id="KAI3737295.1"/>
    </source>
</evidence>
<protein>
    <submittedName>
        <fullName evidence="1">Uncharacterized protein</fullName>
    </submittedName>
</protein>
<gene>
    <name evidence="1" type="ORF">L2E82_27292</name>
</gene>
<evidence type="ECO:0000313" key="2">
    <source>
        <dbReference type="Proteomes" id="UP001055811"/>
    </source>
</evidence>
<dbReference type="EMBL" id="CM042013">
    <property type="protein sequence ID" value="KAI3737295.1"/>
    <property type="molecule type" value="Genomic_DNA"/>
</dbReference>
<reference evidence="1 2" key="2">
    <citation type="journal article" date="2022" name="Mol. Ecol. Resour.">
        <title>The genomes of chicory, endive, great burdock and yacon provide insights into Asteraceae paleo-polyploidization history and plant inulin production.</title>
        <authorList>
            <person name="Fan W."/>
            <person name="Wang S."/>
            <person name="Wang H."/>
            <person name="Wang A."/>
            <person name="Jiang F."/>
            <person name="Liu H."/>
            <person name="Zhao H."/>
            <person name="Xu D."/>
            <person name="Zhang Y."/>
        </authorList>
    </citation>
    <scope>NUCLEOTIDE SEQUENCE [LARGE SCALE GENOMIC DNA]</scope>
    <source>
        <strain evidence="2">cv. Punajuju</strain>
        <tissue evidence="1">Leaves</tissue>
    </source>
</reference>
<keyword evidence="2" id="KW-1185">Reference proteome</keyword>
<accession>A0ACB9CSQ5</accession>
<proteinExistence type="predicted"/>
<dbReference type="Proteomes" id="UP001055811">
    <property type="component" value="Linkage Group LG05"/>
</dbReference>